<reference evidence="2 3" key="1">
    <citation type="submission" date="2021-12" db="EMBL/GenBank/DDBJ databases">
        <title>Sinirhodobacter sp. WL0062 is a bacterium isolated from seawater.</title>
        <authorList>
            <person name="Wang L."/>
            <person name="He W."/>
            <person name="Zhang D.-F."/>
        </authorList>
    </citation>
    <scope>NUCLEOTIDE SEQUENCE [LARGE SCALE GENOMIC DNA]</scope>
    <source>
        <strain evidence="2 3">WL0062</strain>
    </source>
</reference>
<evidence type="ECO:0008006" key="4">
    <source>
        <dbReference type="Google" id="ProtNLM"/>
    </source>
</evidence>
<name>A0ABS8YRF9_9RHOB</name>
<dbReference type="Proteomes" id="UP001521181">
    <property type="component" value="Unassembled WGS sequence"/>
</dbReference>
<evidence type="ECO:0000313" key="3">
    <source>
        <dbReference type="Proteomes" id="UP001521181"/>
    </source>
</evidence>
<feature type="transmembrane region" description="Helical" evidence="1">
    <location>
        <begin position="21"/>
        <end position="42"/>
    </location>
</feature>
<dbReference type="RefSeq" id="WP_233675052.1">
    <property type="nucleotide sequence ID" value="NZ_JAJUOS010000001.1"/>
</dbReference>
<evidence type="ECO:0000313" key="2">
    <source>
        <dbReference type="EMBL" id="MCE5972023.1"/>
    </source>
</evidence>
<keyword evidence="1" id="KW-0812">Transmembrane</keyword>
<evidence type="ECO:0000256" key="1">
    <source>
        <dbReference type="SAM" id="Phobius"/>
    </source>
</evidence>
<keyword evidence="1" id="KW-1133">Transmembrane helix</keyword>
<gene>
    <name evidence="2" type="ORF">LZA78_00775</name>
</gene>
<comment type="caution">
    <text evidence="2">The sequence shown here is derived from an EMBL/GenBank/DDBJ whole genome shotgun (WGS) entry which is preliminary data.</text>
</comment>
<proteinExistence type="predicted"/>
<keyword evidence="3" id="KW-1185">Reference proteome</keyword>
<dbReference type="EMBL" id="JAJUOS010000001">
    <property type="protein sequence ID" value="MCE5972023.1"/>
    <property type="molecule type" value="Genomic_DNA"/>
</dbReference>
<accession>A0ABS8YRF9</accession>
<sequence length="59" mass="6107">MTNVRMTKFRCLALDDSGATLVEYAIALIIAITVGAALLGGLGQSVSAKFSSANAQFTQ</sequence>
<organism evidence="2 3">
    <name type="scientific">Rhodobacter flavimaris</name>
    <dbReference type="NCBI Taxonomy" id="2907145"/>
    <lineage>
        <taxon>Bacteria</taxon>
        <taxon>Pseudomonadati</taxon>
        <taxon>Pseudomonadota</taxon>
        <taxon>Alphaproteobacteria</taxon>
        <taxon>Rhodobacterales</taxon>
        <taxon>Rhodobacter group</taxon>
        <taxon>Rhodobacter</taxon>
    </lineage>
</organism>
<keyword evidence="1" id="KW-0472">Membrane</keyword>
<protein>
    <recommendedName>
        <fullName evidence="4">Flp family type IVb pilin</fullName>
    </recommendedName>
</protein>